<comment type="caution">
    <text evidence="1">The sequence shown here is derived from an EMBL/GenBank/DDBJ whole genome shotgun (WGS) entry which is preliminary data.</text>
</comment>
<gene>
    <name evidence="1" type="ORF">ACAOBT_LOCUS18619</name>
</gene>
<dbReference type="EMBL" id="CAKOFQ010007049">
    <property type="protein sequence ID" value="CAH1988689.1"/>
    <property type="molecule type" value="Genomic_DNA"/>
</dbReference>
<dbReference type="AlphaFoldDB" id="A0A9P0LCR2"/>
<name>A0A9P0LCR2_ACAOB</name>
<proteinExistence type="predicted"/>
<keyword evidence="2" id="KW-1185">Reference proteome</keyword>
<organism evidence="1 2">
    <name type="scientific">Acanthoscelides obtectus</name>
    <name type="common">Bean weevil</name>
    <name type="synonym">Bruchus obtectus</name>
    <dbReference type="NCBI Taxonomy" id="200917"/>
    <lineage>
        <taxon>Eukaryota</taxon>
        <taxon>Metazoa</taxon>
        <taxon>Ecdysozoa</taxon>
        <taxon>Arthropoda</taxon>
        <taxon>Hexapoda</taxon>
        <taxon>Insecta</taxon>
        <taxon>Pterygota</taxon>
        <taxon>Neoptera</taxon>
        <taxon>Endopterygota</taxon>
        <taxon>Coleoptera</taxon>
        <taxon>Polyphaga</taxon>
        <taxon>Cucujiformia</taxon>
        <taxon>Chrysomeloidea</taxon>
        <taxon>Chrysomelidae</taxon>
        <taxon>Bruchinae</taxon>
        <taxon>Bruchini</taxon>
        <taxon>Acanthoscelides</taxon>
    </lineage>
</organism>
<dbReference type="Proteomes" id="UP001152888">
    <property type="component" value="Unassembled WGS sequence"/>
</dbReference>
<accession>A0A9P0LCR2</accession>
<protein>
    <submittedName>
        <fullName evidence="1">Uncharacterized protein</fullName>
    </submittedName>
</protein>
<reference evidence="1" key="1">
    <citation type="submission" date="2022-03" db="EMBL/GenBank/DDBJ databases">
        <authorList>
            <person name="Sayadi A."/>
        </authorList>
    </citation>
    <scope>NUCLEOTIDE SEQUENCE</scope>
</reference>
<evidence type="ECO:0000313" key="2">
    <source>
        <dbReference type="Proteomes" id="UP001152888"/>
    </source>
</evidence>
<sequence length="52" mass="6314">MRISTENIHEFECQSKYSVMLHYTSRQSILKEEKTAKFYLLKFDIPPLQLDY</sequence>
<evidence type="ECO:0000313" key="1">
    <source>
        <dbReference type="EMBL" id="CAH1988689.1"/>
    </source>
</evidence>